<feature type="domain" description="Thiolase N-terminal" evidence="6">
    <location>
        <begin position="5"/>
        <end position="229"/>
    </location>
</feature>
<dbReference type="NCBIfam" id="TIGR01930">
    <property type="entry name" value="AcCoA-C-Actrans"/>
    <property type="match status" value="1"/>
</dbReference>
<feature type="active site" description="Proton acceptor" evidence="4">
    <location>
        <position position="390"/>
    </location>
</feature>
<feature type="active site" description="Acyl-thioester intermediate" evidence="4">
    <location>
        <position position="92"/>
    </location>
</feature>
<evidence type="ECO:0000259" key="6">
    <source>
        <dbReference type="Pfam" id="PF00108"/>
    </source>
</evidence>
<keyword evidence="2 5" id="KW-0808">Transferase</keyword>
<evidence type="ECO:0000256" key="2">
    <source>
        <dbReference type="ARBA" id="ARBA00022679"/>
    </source>
</evidence>
<dbReference type="PANTHER" id="PTHR43365">
    <property type="entry name" value="BLR7806 PROTEIN"/>
    <property type="match status" value="1"/>
</dbReference>
<dbReference type="AlphaFoldDB" id="A0A512HYM6"/>
<name>A0A512HYM6_9ACTN</name>
<gene>
    <name evidence="8" type="ORF">AFL01nite_28930</name>
</gene>
<dbReference type="InterPro" id="IPR016039">
    <property type="entry name" value="Thiolase-like"/>
</dbReference>
<dbReference type="SUPFAM" id="SSF53901">
    <property type="entry name" value="Thiolase-like"/>
    <property type="match status" value="2"/>
</dbReference>
<dbReference type="Gene3D" id="3.40.47.10">
    <property type="match status" value="2"/>
</dbReference>
<dbReference type="PROSITE" id="PS00737">
    <property type="entry name" value="THIOLASE_2"/>
    <property type="match status" value="1"/>
</dbReference>
<feature type="active site" description="Proton acceptor" evidence="4">
    <location>
        <position position="360"/>
    </location>
</feature>
<accession>A0A512HYM6</accession>
<dbReference type="Pfam" id="PF00108">
    <property type="entry name" value="Thiolase_N"/>
    <property type="match status" value="1"/>
</dbReference>
<dbReference type="PROSITE" id="PS00098">
    <property type="entry name" value="THIOLASE_1"/>
    <property type="match status" value="1"/>
</dbReference>
<evidence type="ECO:0000313" key="8">
    <source>
        <dbReference type="EMBL" id="GEO90566.1"/>
    </source>
</evidence>
<dbReference type="InterPro" id="IPR020616">
    <property type="entry name" value="Thiolase_N"/>
</dbReference>
<protein>
    <submittedName>
        <fullName evidence="8">Acetyl-CoA acetyltransferase</fullName>
    </submittedName>
</protein>
<dbReference type="NCBIfam" id="NF006090">
    <property type="entry name" value="PRK08242.1"/>
    <property type="match status" value="1"/>
</dbReference>
<reference evidence="8 9" key="1">
    <citation type="submission" date="2019-07" db="EMBL/GenBank/DDBJ databases">
        <title>Whole genome shotgun sequence of Aeromicrobium flavum NBRC 107625.</title>
        <authorList>
            <person name="Hosoyama A."/>
            <person name="Uohara A."/>
            <person name="Ohji S."/>
            <person name="Ichikawa N."/>
        </authorList>
    </citation>
    <scope>NUCLEOTIDE SEQUENCE [LARGE SCALE GENOMIC DNA]</scope>
    <source>
        <strain evidence="8 9">NBRC 107625</strain>
    </source>
</reference>
<keyword evidence="3 5" id="KW-0012">Acyltransferase</keyword>
<dbReference type="OrthoDB" id="4440515at2"/>
<dbReference type="InterPro" id="IPR020615">
    <property type="entry name" value="Thiolase_acyl_enz_int_AS"/>
</dbReference>
<evidence type="ECO:0000256" key="4">
    <source>
        <dbReference type="PIRSR" id="PIRSR000429-1"/>
    </source>
</evidence>
<evidence type="ECO:0000256" key="1">
    <source>
        <dbReference type="ARBA" id="ARBA00010982"/>
    </source>
</evidence>
<dbReference type="PIRSF" id="PIRSF000429">
    <property type="entry name" value="Ac-CoA_Ac_transf"/>
    <property type="match status" value="1"/>
</dbReference>
<evidence type="ECO:0000313" key="9">
    <source>
        <dbReference type="Proteomes" id="UP000321769"/>
    </source>
</evidence>
<dbReference type="GO" id="GO:0016747">
    <property type="term" value="F:acyltransferase activity, transferring groups other than amino-acyl groups"/>
    <property type="evidence" value="ECO:0007669"/>
    <property type="project" value="InterPro"/>
</dbReference>
<keyword evidence="9" id="KW-1185">Reference proteome</keyword>
<dbReference type="PANTHER" id="PTHR43365:SF1">
    <property type="entry name" value="ACETYL-COA C-ACYLTRANSFERASE"/>
    <property type="match status" value="1"/>
</dbReference>
<dbReference type="Proteomes" id="UP000321769">
    <property type="component" value="Unassembled WGS sequence"/>
</dbReference>
<dbReference type="InterPro" id="IPR020610">
    <property type="entry name" value="Thiolase_AS"/>
</dbReference>
<dbReference type="InterPro" id="IPR020617">
    <property type="entry name" value="Thiolase_C"/>
</dbReference>
<dbReference type="InterPro" id="IPR020613">
    <property type="entry name" value="Thiolase_CS"/>
</dbReference>
<dbReference type="InterPro" id="IPR002155">
    <property type="entry name" value="Thiolase"/>
</dbReference>
<organism evidence="8 9">
    <name type="scientific">Aeromicrobium flavum</name>
    <dbReference type="NCBI Taxonomy" id="416568"/>
    <lineage>
        <taxon>Bacteria</taxon>
        <taxon>Bacillati</taxon>
        <taxon>Actinomycetota</taxon>
        <taxon>Actinomycetes</taxon>
        <taxon>Propionibacteriales</taxon>
        <taxon>Nocardioidaceae</taxon>
        <taxon>Aeromicrobium</taxon>
    </lineage>
</organism>
<dbReference type="PROSITE" id="PS00099">
    <property type="entry name" value="THIOLASE_3"/>
    <property type="match status" value="1"/>
</dbReference>
<evidence type="ECO:0000256" key="3">
    <source>
        <dbReference type="ARBA" id="ARBA00023315"/>
    </source>
</evidence>
<comment type="similarity">
    <text evidence="1 5">Belongs to the thiolase-like superfamily. Thiolase family.</text>
</comment>
<dbReference type="Pfam" id="PF02803">
    <property type="entry name" value="Thiolase_C"/>
    <property type="match status" value="1"/>
</dbReference>
<dbReference type="EMBL" id="BJZQ01000022">
    <property type="protein sequence ID" value="GEO90566.1"/>
    <property type="molecule type" value="Genomic_DNA"/>
</dbReference>
<feature type="domain" description="Thiolase C-terminal" evidence="7">
    <location>
        <begin position="281"/>
        <end position="403"/>
    </location>
</feature>
<dbReference type="CDD" id="cd00751">
    <property type="entry name" value="thiolase"/>
    <property type="match status" value="1"/>
</dbReference>
<evidence type="ECO:0000256" key="5">
    <source>
        <dbReference type="RuleBase" id="RU003557"/>
    </source>
</evidence>
<evidence type="ECO:0000259" key="7">
    <source>
        <dbReference type="Pfam" id="PF02803"/>
    </source>
</evidence>
<sequence length="404" mass="42297">MTEAFIYDAIRTPRGRGKKTGSLHEVKPISLVNGLLDEMRVRNPDLDPNKVDDVILGVVSPVGDQGADIARTAVLAAGFGEQVAGVQLNRFCASGLESVNQAAARVKSGWEDLIVAGGVESMSRVPMGSDGGAWAMDPKTSLDTGFAPQGIGADLIATVEGYSREDVDTFAAESQARAAKAIANGYFDKSIVPVKDINGLTILGHDEFVREGTTVESLSGLKPSFADIGDLGGFDAVALQKYVDVDKINHVHHAGNSSGIVDGASLVLIGNESAGQRHGLTPRARIVSTAVIGSEPTIMLTGPGPACRKALDKAGLSIEDIDLLEINEAFAAVALKLMRDLDDFPHDRTNVNGGSIAMGHPLGATGAMILGTLVDELERREKRYGMATLCIGGGMGIATIVERI</sequence>
<dbReference type="RefSeq" id="WP_146828633.1">
    <property type="nucleotide sequence ID" value="NZ_BAAAYQ010000001.1"/>
</dbReference>
<proteinExistence type="inferred from homology"/>
<comment type="caution">
    <text evidence="8">The sequence shown here is derived from an EMBL/GenBank/DDBJ whole genome shotgun (WGS) entry which is preliminary data.</text>
</comment>